<sequence>MFRVLALLFISFNCASADDVFNIDRVVSENIEIEFTNDYEIQPDISDFDVVNYVVMSNENGVRKAVVTLKNVSSGSRIFQSEQMLALFADGERRAPEAYKQKFKREETISMTLSFGQRLFPILQIYTRQ</sequence>
<comment type="caution">
    <text evidence="2">The sequence shown here is derived from an EMBL/GenBank/DDBJ whole genome shotgun (WGS) entry which is preliminary data.</text>
</comment>
<evidence type="ECO:0000256" key="1">
    <source>
        <dbReference type="SAM" id="SignalP"/>
    </source>
</evidence>
<dbReference type="EMBL" id="RXNU01000004">
    <property type="protein sequence ID" value="RTR39217.1"/>
    <property type="molecule type" value="Genomic_DNA"/>
</dbReference>
<protein>
    <recommendedName>
        <fullName evidence="4">DUF4426 domain-containing protein</fullName>
    </recommendedName>
</protein>
<evidence type="ECO:0000313" key="3">
    <source>
        <dbReference type="Proteomes" id="UP000267448"/>
    </source>
</evidence>
<keyword evidence="1" id="KW-0732">Signal</keyword>
<accession>A0A3S0KWG6</accession>
<evidence type="ECO:0008006" key="4">
    <source>
        <dbReference type="Google" id="ProtNLM"/>
    </source>
</evidence>
<dbReference type="Proteomes" id="UP000267448">
    <property type="component" value="Unassembled WGS sequence"/>
</dbReference>
<dbReference type="RefSeq" id="WP_126520085.1">
    <property type="nucleotide sequence ID" value="NZ_RXNU01000004.1"/>
</dbReference>
<feature type="signal peptide" evidence="1">
    <location>
        <begin position="1"/>
        <end position="17"/>
    </location>
</feature>
<dbReference type="AlphaFoldDB" id="A0A3S0KWG6"/>
<evidence type="ECO:0000313" key="2">
    <source>
        <dbReference type="EMBL" id="RTR39217.1"/>
    </source>
</evidence>
<organism evidence="2 3">
    <name type="scientific">Shewanella canadensis</name>
    <dbReference type="NCBI Taxonomy" id="271096"/>
    <lineage>
        <taxon>Bacteria</taxon>
        <taxon>Pseudomonadati</taxon>
        <taxon>Pseudomonadota</taxon>
        <taxon>Gammaproteobacteria</taxon>
        <taxon>Alteromonadales</taxon>
        <taxon>Shewanellaceae</taxon>
        <taxon>Shewanella</taxon>
    </lineage>
</organism>
<dbReference type="OrthoDB" id="6080130at2"/>
<keyword evidence="3" id="KW-1185">Reference proteome</keyword>
<proteinExistence type="predicted"/>
<name>A0A3S0KWG6_9GAMM</name>
<reference evidence="2 3" key="1">
    <citation type="submission" date="2018-12" db="EMBL/GenBank/DDBJ databases">
        <authorList>
            <person name="Yu L."/>
        </authorList>
    </citation>
    <scope>NUCLEOTIDE SEQUENCE [LARGE SCALE GENOMIC DNA]</scope>
    <source>
        <strain evidence="2 3">HAW-EB2</strain>
    </source>
</reference>
<gene>
    <name evidence="2" type="ORF">EKG38_09890</name>
</gene>
<feature type="chain" id="PRO_5018734945" description="DUF4426 domain-containing protein" evidence="1">
    <location>
        <begin position="18"/>
        <end position="129"/>
    </location>
</feature>